<protein>
    <submittedName>
        <fullName evidence="1">Uncharacterized protein</fullName>
    </submittedName>
</protein>
<dbReference type="Proteomes" id="UP000078046">
    <property type="component" value="Unassembled WGS sequence"/>
</dbReference>
<accession>A0A177B293</accession>
<dbReference type="AlphaFoldDB" id="A0A177B293"/>
<evidence type="ECO:0000313" key="2">
    <source>
        <dbReference type="Proteomes" id="UP000078046"/>
    </source>
</evidence>
<sequence length="99" mass="11593">MAPKHQIRFGTLNLQGGTLKKEHRYRQRHLCQKEEAVIQNWQKYTVICLNFYKKTDHAIKCKYCNATLSLKKVKLRSTLKVPYILRVTDVVIAIDDDSS</sequence>
<organism evidence="1 2">
    <name type="scientific">Intoshia linei</name>
    <dbReference type="NCBI Taxonomy" id="1819745"/>
    <lineage>
        <taxon>Eukaryota</taxon>
        <taxon>Metazoa</taxon>
        <taxon>Spiralia</taxon>
        <taxon>Lophotrochozoa</taxon>
        <taxon>Mesozoa</taxon>
        <taxon>Orthonectida</taxon>
        <taxon>Rhopaluridae</taxon>
        <taxon>Intoshia</taxon>
    </lineage>
</organism>
<evidence type="ECO:0000313" key="1">
    <source>
        <dbReference type="EMBL" id="OAF68250.1"/>
    </source>
</evidence>
<proteinExistence type="predicted"/>
<keyword evidence="2" id="KW-1185">Reference proteome</keyword>
<reference evidence="1 2" key="1">
    <citation type="submission" date="2016-04" db="EMBL/GenBank/DDBJ databases">
        <title>The genome of Intoshia linei affirms orthonectids as highly simplified spiralians.</title>
        <authorList>
            <person name="Mikhailov K.V."/>
            <person name="Slusarev G.S."/>
            <person name="Nikitin M.A."/>
            <person name="Logacheva M.D."/>
            <person name="Penin A."/>
            <person name="Aleoshin V."/>
            <person name="Panchin Y.V."/>
        </authorList>
    </citation>
    <scope>NUCLEOTIDE SEQUENCE [LARGE SCALE GENOMIC DNA]</scope>
    <source>
        <strain evidence="1">Intl2013</strain>
        <tissue evidence="1">Whole animal</tissue>
    </source>
</reference>
<gene>
    <name evidence="1" type="ORF">A3Q56_04014</name>
</gene>
<name>A0A177B293_9BILA</name>
<comment type="caution">
    <text evidence="1">The sequence shown here is derived from an EMBL/GenBank/DDBJ whole genome shotgun (WGS) entry which is preliminary data.</text>
</comment>
<dbReference type="EMBL" id="LWCA01000483">
    <property type="protein sequence ID" value="OAF68250.1"/>
    <property type="molecule type" value="Genomic_DNA"/>
</dbReference>